<feature type="region of interest" description="Disordered" evidence="1">
    <location>
        <begin position="570"/>
        <end position="703"/>
    </location>
</feature>
<evidence type="ECO:0000313" key="3">
    <source>
        <dbReference type="EMBL" id="VDN94593.1"/>
    </source>
</evidence>
<reference evidence="3 4" key="2">
    <citation type="submission" date="2018-11" db="EMBL/GenBank/DDBJ databases">
        <authorList>
            <consortium name="Pathogen Informatics"/>
        </authorList>
    </citation>
    <scope>NUCLEOTIDE SEQUENCE [LARGE SCALE GENOMIC DNA]</scope>
</reference>
<sequence length="732" mass="84826">MEIMRNGYCAIKSAILAVIEWRSAASAPYFMWSVFYLDKGTQLRLLISFAAGVFSWDILLSSTYDRSILCHILTWPIRSVLRTASVVMALYSAKFLYLTEFEKACWSAYSAVGLLMINPVWLYYQIPQKINECLYTVCITTKYIAEITIISPFCKFYRILDYIIRLKWLIAILEKIMEELLRIKATVRSIYIATITKLCAGKNAVLNVTISTLFNLKNFILCTVYEFRMAVINGIVFLVMTTRNGILNAIMSAKNGIIFIITFLKDGIFFGYLTLKNGLIGMILRLKHCLNVAFIRSKDALYYTIIAIKNYIHYTFVTVQNSILNFFSALIRWIKTKIVKPIRNAYRAIIQFLQYWLCAHWWPSLKSWFILNITLRLQLLFNYFCFGLVYIFHGYWFNPFIAFLSRYFKCFYNFFQQSILNPVKIWIKRQIDKVLVYIKRLLRTLAIRVRDSILWPFFVLLISLMHKVCAQLYRILLQPVIDILYEKYKVCEDYLLIYCLGPVCQVVVNHIPERSPFCDDTDTELADLLPPGFSNEEESDIEEASDKPSLPSRSLSPFTEDERDFVRGLKFPNLDSSDSSEAEFALRTKSNSQKSLRKRPKIHPKDPAPSTCSDKLISRAHKAQNDENKYKRSSSTSSHSESVPSSSAQNASDDADLQNLDAFDFESESCPGAEFQRDTVEIQKLEDSNDERSNDRKQNMDQKKMEEIEVCCAEQVSLATVFKDDSFEILDK</sequence>
<keyword evidence="4" id="KW-1185">Reference proteome</keyword>
<feature type="compositionally biased region" description="Low complexity" evidence="1">
    <location>
        <begin position="633"/>
        <end position="652"/>
    </location>
</feature>
<dbReference type="AlphaFoldDB" id="A0A0N4TX03"/>
<organism evidence="5">
    <name type="scientific">Brugia pahangi</name>
    <name type="common">Filarial nematode worm</name>
    <dbReference type="NCBI Taxonomy" id="6280"/>
    <lineage>
        <taxon>Eukaryota</taxon>
        <taxon>Metazoa</taxon>
        <taxon>Ecdysozoa</taxon>
        <taxon>Nematoda</taxon>
        <taxon>Chromadorea</taxon>
        <taxon>Rhabditida</taxon>
        <taxon>Spirurina</taxon>
        <taxon>Spiruromorpha</taxon>
        <taxon>Filarioidea</taxon>
        <taxon>Onchocercidae</taxon>
        <taxon>Brugia</taxon>
    </lineage>
</organism>
<evidence type="ECO:0000256" key="1">
    <source>
        <dbReference type="SAM" id="MobiDB-lite"/>
    </source>
</evidence>
<keyword evidence="2" id="KW-1133">Transmembrane helix</keyword>
<keyword evidence="2" id="KW-0812">Transmembrane</keyword>
<dbReference type="Proteomes" id="UP000278627">
    <property type="component" value="Unassembled WGS sequence"/>
</dbReference>
<dbReference type="EMBL" id="UZAD01013389">
    <property type="protein sequence ID" value="VDN94593.1"/>
    <property type="molecule type" value="Genomic_DNA"/>
</dbReference>
<feature type="compositionally biased region" description="Basic and acidic residues" evidence="1">
    <location>
        <begin position="675"/>
        <end position="703"/>
    </location>
</feature>
<dbReference type="WBParaSite" id="BPAG_0001348001-mRNA-1">
    <property type="protein sequence ID" value="BPAG_0001348001-mRNA-1"/>
    <property type="gene ID" value="BPAG_0001348001"/>
</dbReference>
<gene>
    <name evidence="3" type="ORF">BPAG_LOCUS13408</name>
</gene>
<proteinExistence type="predicted"/>
<evidence type="ECO:0000313" key="4">
    <source>
        <dbReference type="Proteomes" id="UP000278627"/>
    </source>
</evidence>
<name>A0A0N4TX03_BRUPA</name>
<protein>
    <submittedName>
        <fullName evidence="5">RING-type domain-containing protein</fullName>
    </submittedName>
</protein>
<feature type="region of interest" description="Disordered" evidence="1">
    <location>
        <begin position="533"/>
        <end position="557"/>
    </location>
</feature>
<evidence type="ECO:0000256" key="2">
    <source>
        <dbReference type="SAM" id="Phobius"/>
    </source>
</evidence>
<feature type="transmembrane region" description="Helical" evidence="2">
    <location>
        <begin position="256"/>
        <end position="275"/>
    </location>
</feature>
<feature type="transmembrane region" description="Helical" evidence="2">
    <location>
        <begin position="375"/>
        <end position="397"/>
    </location>
</feature>
<accession>A0A0N4TX03</accession>
<evidence type="ECO:0000313" key="5">
    <source>
        <dbReference type="WBParaSite" id="BPAG_0001348001-mRNA-1"/>
    </source>
</evidence>
<keyword evidence="2" id="KW-0472">Membrane</keyword>
<reference evidence="5" key="1">
    <citation type="submission" date="2017-02" db="UniProtKB">
        <authorList>
            <consortium name="WormBaseParasite"/>
        </authorList>
    </citation>
    <scope>IDENTIFICATION</scope>
</reference>